<proteinExistence type="predicted"/>
<protein>
    <submittedName>
        <fullName evidence="1">Uncharacterized protein</fullName>
    </submittedName>
</protein>
<organism evidence="1">
    <name type="scientific">Anguilla anguilla</name>
    <name type="common">European freshwater eel</name>
    <name type="synonym">Muraena anguilla</name>
    <dbReference type="NCBI Taxonomy" id="7936"/>
    <lineage>
        <taxon>Eukaryota</taxon>
        <taxon>Metazoa</taxon>
        <taxon>Chordata</taxon>
        <taxon>Craniata</taxon>
        <taxon>Vertebrata</taxon>
        <taxon>Euteleostomi</taxon>
        <taxon>Actinopterygii</taxon>
        <taxon>Neopterygii</taxon>
        <taxon>Teleostei</taxon>
        <taxon>Anguilliformes</taxon>
        <taxon>Anguillidae</taxon>
        <taxon>Anguilla</taxon>
    </lineage>
</organism>
<accession>A0A0E9VCE6</accession>
<evidence type="ECO:0000313" key="1">
    <source>
        <dbReference type="EMBL" id="JAH75150.1"/>
    </source>
</evidence>
<dbReference type="AlphaFoldDB" id="A0A0E9VCE6"/>
<dbReference type="EMBL" id="GBXM01033427">
    <property type="protein sequence ID" value="JAH75150.1"/>
    <property type="molecule type" value="Transcribed_RNA"/>
</dbReference>
<reference evidence="1" key="2">
    <citation type="journal article" date="2015" name="Fish Shellfish Immunol.">
        <title>Early steps in the European eel (Anguilla anguilla)-Vibrio vulnificus interaction in the gills: Role of the RtxA13 toxin.</title>
        <authorList>
            <person name="Callol A."/>
            <person name="Pajuelo D."/>
            <person name="Ebbesson L."/>
            <person name="Teles M."/>
            <person name="MacKenzie S."/>
            <person name="Amaro C."/>
        </authorList>
    </citation>
    <scope>NUCLEOTIDE SEQUENCE</scope>
</reference>
<reference evidence="1" key="1">
    <citation type="submission" date="2014-11" db="EMBL/GenBank/DDBJ databases">
        <authorList>
            <person name="Amaro Gonzalez C."/>
        </authorList>
    </citation>
    <scope>NUCLEOTIDE SEQUENCE</scope>
</reference>
<sequence>MTAPMKRRIANGILIPVL</sequence>
<name>A0A0E9VCE6_ANGAN</name>